<evidence type="ECO:0000313" key="1">
    <source>
        <dbReference type="EMBL" id="EAY08371.1"/>
    </source>
</evidence>
<name>A2EG10_TRIV3</name>
<dbReference type="InParanoid" id="A2EG10"/>
<dbReference type="EMBL" id="DS113379">
    <property type="protein sequence ID" value="EAY08371.1"/>
    <property type="molecule type" value="Genomic_DNA"/>
</dbReference>
<sequence length="572" mass="67296">MDYESQKNYPEDRELISMDDFLEPFYDALETPDSLKTVCQKVIVSKTPTKTYFEAIRDELYKEFDIKTENYTENSAIESLNIFEQNELISSIQNIITGTQIYTKIYGNTRNVVIQKNIYRKYSETKIQQTNESIVESLCEKLPNHVTPYEIIQAAFRLGKITKKQKYEYLEPYLINKPSEPTKFLYYRMRFPHFLIETDEKRGSYRNIQLSYLNHSGRDEMTQNLLNNLWENKVPKYIRHSEIPQNYSFKIKNIEDKLGDLHNSINIVSAALRDLCSYGADCIFHSKNLVNCFNYLEEKGDLIGKLLYVQPSIVYDYVFNKLIIYLIHLNIQLQFNDISPNSSHISSSVYDISQLSSEYFEKFKEIHISQEICIENISYISNLLEIMCNYTSINKLNLLEVAKAHKKISLWFRSPYEQIILNYRESMLMVVESNLLDAFKIAREINFTEKYNYDDSLKRKCFLESLFSGIFTNYSQIPENRKIWLIDDVIKFINNFPNSLPQLSIELLFYSFSLYNLALCYDNSPLEPNAIFSFENGILNANFENSEEVVFRQDIPKIITGDELLSTIQNMQ</sequence>
<evidence type="ECO:0000313" key="2">
    <source>
        <dbReference type="Proteomes" id="UP000001542"/>
    </source>
</evidence>
<dbReference type="VEuPathDB" id="TrichDB:TVAGG3_0842290"/>
<dbReference type="RefSeq" id="XP_001320594.1">
    <property type="nucleotide sequence ID" value="XM_001320559.1"/>
</dbReference>
<keyword evidence="2" id="KW-1185">Reference proteome</keyword>
<dbReference type="Proteomes" id="UP000001542">
    <property type="component" value="Unassembled WGS sequence"/>
</dbReference>
<dbReference type="KEGG" id="tva:4766274"/>
<reference evidence="1" key="2">
    <citation type="journal article" date="2007" name="Science">
        <title>Draft genome sequence of the sexually transmitted pathogen Trichomonas vaginalis.</title>
        <authorList>
            <person name="Carlton J.M."/>
            <person name="Hirt R.P."/>
            <person name="Silva J.C."/>
            <person name="Delcher A.L."/>
            <person name="Schatz M."/>
            <person name="Zhao Q."/>
            <person name="Wortman J.R."/>
            <person name="Bidwell S.L."/>
            <person name="Alsmark U.C.M."/>
            <person name="Besteiro S."/>
            <person name="Sicheritz-Ponten T."/>
            <person name="Noel C.J."/>
            <person name="Dacks J.B."/>
            <person name="Foster P.G."/>
            <person name="Simillion C."/>
            <person name="Van de Peer Y."/>
            <person name="Miranda-Saavedra D."/>
            <person name="Barton G.J."/>
            <person name="Westrop G.D."/>
            <person name="Mueller S."/>
            <person name="Dessi D."/>
            <person name="Fiori P.L."/>
            <person name="Ren Q."/>
            <person name="Paulsen I."/>
            <person name="Zhang H."/>
            <person name="Bastida-Corcuera F.D."/>
            <person name="Simoes-Barbosa A."/>
            <person name="Brown M.T."/>
            <person name="Hayes R.D."/>
            <person name="Mukherjee M."/>
            <person name="Okumura C.Y."/>
            <person name="Schneider R."/>
            <person name="Smith A.J."/>
            <person name="Vanacova S."/>
            <person name="Villalvazo M."/>
            <person name="Haas B.J."/>
            <person name="Pertea M."/>
            <person name="Feldblyum T.V."/>
            <person name="Utterback T.R."/>
            <person name="Shu C.L."/>
            <person name="Osoegawa K."/>
            <person name="de Jong P.J."/>
            <person name="Hrdy I."/>
            <person name="Horvathova L."/>
            <person name="Zubacova Z."/>
            <person name="Dolezal P."/>
            <person name="Malik S.B."/>
            <person name="Logsdon J.M. Jr."/>
            <person name="Henze K."/>
            <person name="Gupta A."/>
            <person name="Wang C.C."/>
            <person name="Dunne R.L."/>
            <person name="Upcroft J.A."/>
            <person name="Upcroft P."/>
            <person name="White O."/>
            <person name="Salzberg S.L."/>
            <person name="Tang P."/>
            <person name="Chiu C.-H."/>
            <person name="Lee Y.-S."/>
            <person name="Embley T.M."/>
            <person name="Coombs G.H."/>
            <person name="Mottram J.C."/>
            <person name="Tachezy J."/>
            <person name="Fraser-Liggett C.M."/>
            <person name="Johnson P.J."/>
        </authorList>
    </citation>
    <scope>NUCLEOTIDE SEQUENCE [LARGE SCALE GENOMIC DNA]</scope>
    <source>
        <strain evidence="1">G3</strain>
    </source>
</reference>
<dbReference type="VEuPathDB" id="TrichDB:TVAG_268970"/>
<protein>
    <submittedName>
        <fullName evidence="1">Uncharacterized protein</fullName>
    </submittedName>
</protein>
<gene>
    <name evidence="1" type="ORF">TVAG_268970</name>
</gene>
<dbReference type="AlphaFoldDB" id="A2EG10"/>
<reference evidence="1" key="1">
    <citation type="submission" date="2006-10" db="EMBL/GenBank/DDBJ databases">
        <authorList>
            <person name="Amadeo P."/>
            <person name="Zhao Q."/>
            <person name="Wortman J."/>
            <person name="Fraser-Liggett C."/>
            <person name="Carlton J."/>
        </authorList>
    </citation>
    <scope>NUCLEOTIDE SEQUENCE</scope>
    <source>
        <strain evidence="1">G3</strain>
    </source>
</reference>
<proteinExistence type="predicted"/>
<accession>A2EG10</accession>
<organism evidence="1 2">
    <name type="scientific">Trichomonas vaginalis (strain ATCC PRA-98 / G3)</name>
    <dbReference type="NCBI Taxonomy" id="412133"/>
    <lineage>
        <taxon>Eukaryota</taxon>
        <taxon>Metamonada</taxon>
        <taxon>Parabasalia</taxon>
        <taxon>Trichomonadida</taxon>
        <taxon>Trichomonadidae</taxon>
        <taxon>Trichomonas</taxon>
    </lineage>
</organism>